<keyword evidence="9" id="KW-1185">Reference proteome</keyword>
<accession>A0A916Z0D7</accession>
<dbReference type="Pfam" id="PF08281">
    <property type="entry name" value="Sigma70_r4_2"/>
    <property type="match status" value="1"/>
</dbReference>
<proteinExistence type="inferred from homology"/>
<protein>
    <submittedName>
        <fullName evidence="8">DNA-directed RNA polymerase sigma-70 factor</fullName>
    </submittedName>
</protein>
<sequence>MICGTKNETGLNGGIQPDMEQLLSVLKRYCLTLTTSSWDAEDLVQETCMRALPVVNGAQLHPNPAAYMLRIAKNLSIDQARRRLAASRALDANMQDFYTEAEPSHEIENAISLLVRHVSPLQRHVFLLREVFRYSGAEVAGILGTSEGAVKAALHRARTALDKRIQHSFSSRESDWFRDEAQQAADNDLAMAYVKAIREADPQAIIRLAQTNNGQLDMIQAVGRISGHVPTTTAAYRSGIDATCSWRTLSAAA</sequence>
<dbReference type="InterPro" id="IPR007627">
    <property type="entry name" value="RNA_pol_sigma70_r2"/>
</dbReference>
<dbReference type="NCBIfam" id="TIGR02937">
    <property type="entry name" value="sigma70-ECF"/>
    <property type="match status" value="1"/>
</dbReference>
<evidence type="ECO:0000259" key="7">
    <source>
        <dbReference type="Pfam" id="PF08281"/>
    </source>
</evidence>
<dbReference type="GO" id="GO:0016987">
    <property type="term" value="F:sigma factor activity"/>
    <property type="evidence" value="ECO:0007669"/>
    <property type="project" value="UniProtKB-KW"/>
</dbReference>
<dbReference type="RefSeq" id="WP_188992731.1">
    <property type="nucleotide sequence ID" value="NZ_BMHP01000002.1"/>
</dbReference>
<evidence type="ECO:0000313" key="9">
    <source>
        <dbReference type="Proteomes" id="UP000612456"/>
    </source>
</evidence>
<comment type="caution">
    <text evidence="8">The sequence shown here is derived from an EMBL/GenBank/DDBJ whole genome shotgun (WGS) entry which is preliminary data.</text>
</comment>
<keyword evidence="4" id="KW-0238">DNA-binding</keyword>
<dbReference type="InterPro" id="IPR013325">
    <property type="entry name" value="RNA_pol_sigma_r2"/>
</dbReference>
<evidence type="ECO:0000256" key="1">
    <source>
        <dbReference type="ARBA" id="ARBA00010641"/>
    </source>
</evidence>
<feature type="domain" description="RNA polymerase sigma-70 region 2" evidence="6">
    <location>
        <begin position="20"/>
        <end position="83"/>
    </location>
</feature>
<dbReference type="Pfam" id="PF04542">
    <property type="entry name" value="Sigma70_r2"/>
    <property type="match status" value="1"/>
</dbReference>
<evidence type="ECO:0000256" key="2">
    <source>
        <dbReference type="ARBA" id="ARBA00023015"/>
    </source>
</evidence>
<reference evidence="8" key="1">
    <citation type="journal article" date="2014" name="Int. J. Syst. Evol. Microbiol.">
        <title>Complete genome sequence of Corynebacterium casei LMG S-19264T (=DSM 44701T), isolated from a smear-ripened cheese.</title>
        <authorList>
            <consortium name="US DOE Joint Genome Institute (JGI-PGF)"/>
            <person name="Walter F."/>
            <person name="Albersmeier A."/>
            <person name="Kalinowski J."/>
            <person name="Ruckert C."/>
        </authorList>
    </citation>
    <scope>NUCLEOTIDE SEQUENCE</scope>
    <source>
        <strain evidence="8">CGMCC 1.15178</strain>
    </source>
</reference>
<dbReference type="AlphaFoldDB" id="A0A916Z0D7"/>
<dbReference type="PANTHER" id="PTHR43133:SF8">
    <property type="entry name" value="RNA POLYMERASE SIGMA FACTOR HI_1459-RELATED"/>
    <property type="match status" value="1"/>
</dbReference>
<evidence type="ECO:0000259" key="6">
    <source>
        <dbReference type="Pfam" id="PF04542"/>
    </source>
</evidence>
<dbReference type="InterPro" id="IPR013324">
    <property type="entry name" value="RNA_pol_sigma_r3/r4-like"/>
</dbReference>
<dbReference type="InterPro" id="IPR013249">
    <property type="entry name" value="RNA_pol_sigma70_r4_t2"/>
</dbReference>
<dbReference type="Gene3D" id="1.10.1740.10">
    <property type="match status" value="1"/>
</dbReference>
<reference evidence="8" key="2">
    <citation type="submission" date="2020-09" db="EMBL/GenBank/DDBJ databases">
        <authorList>
            <person name="Sun Q."/>
            <person name="Zhou Y."/>
        </authorList>
    </citation>
    <scope>NUCLEOTIDE SEQUENCE</scope>
    <source>
        <strain evidence="8">CGMCC 1.15178</strain>
    </source>
</reference>
<organism evidence="8 9">
    <name type="scientific">Paenibacillus nasutitermitis</name>
    <dbReference type="NCBI Taxonomy" id="1652958"/>
    <lineage>
        <taxon>Bacteria</taxon>
        <taxon>Bacillati</taxon>
        <taxon>Bacillota</taxon>
        <taxon>Bacilli</taxon>
        <taxon>Bacillales</taxon>
        <taxon>Paenibacillaceae</taxon>
        <taxon>Paenibacillus</taxon>
    </lineage>
</organism>
<dbReference type="SUPFAM" id="SSF88946">
    <property type="entry name" value="Sigma2 domain of RNA polymerase sigma factors"/>
    <property type="match status" value="1"/>
</dbReference>
<dbReference type="GO" id="GO:0006352">
    <property type="term" value="P:DNA-templated transcription initiation"/>
    <property type="evidence" value="ECO:0007669"/>
    <property type="project" value="InterPro"/>
</dbReference>
<gene>
    <name evidence="8" type="ORF">GCM10010911_29790</name>
</gene>
<keyword evidence="2" id="KW-0805">Transcription regulation</keyword>
<name>A0A916Z0D7_9BACL</name>
<dbReference type="InterPro" id="IPR036388">
    <property type="entry name" value="WH-like_DNA-bd_sf"/>
</dbReference>
<feature type="domain" description="RNA polymerase sigma factor 70 region 4 type 2" evidence="7">
    <location>
        <begin position="110"/>
        <end position="161"/>
    </location>
</feature>
<dbReference type="SUPFAM" id="SSF88659">
    <property type="entry name" value="Sigma3 and sigma4 domains of RNA polymerase sigma factors"/>
    <property type="match status" value="1"/>
</dbReference>
<keyword evidence="8" id="KW-0240">DNA-directed RNA polymerase</keyword>
<dbReference type="Gene3D" id="1.10.10.10">
    <property type="entry name" value="Winged helix-like DNA-binding domain superfamily/Winged helix DNA-binding domain"/>
    <property type="match status" value="1"/>
</dbReference>
<evidence type="ECO:0000256" key="5">
    <source>
        <dbReference type="ARBA" id="ARBA00023163"/>
    </source>
</evidence>
<keyword evidence="5" id="KW-0804">Transcription</keyword>
<evidence type="ECO:0000256" key="4">
    <source>
        <dbReference type="ARBA" id="ARBA00023125"/>
    </source>
</evidence>
<dbReference type="EMBL" id="BMHP01000002">
    <property type="protein sequence ID" value="GGD69984.1"/>
    <property type="molecule type" value="Genomic_DNA"/>
</dbReference>
<dbReference type="GO" id="GO:0003677">
    <property type="term" value="F:DNA binding"/>
    <property type="evidence" value="ECO:0007669"/>
    <property type="project" value="UniProtKB-KW"/>
</dbReference>
<dbReference type="InterPro" id="IPR014284">
    <property type="entry name" value="RNA_pol_sigma-70_dom"/>
</dbReference>
<dbReference type="PANTHER" id="PTHR43133">
    <property type="entry name" value="RNA POLYMERASE ECF-TYPE SIGMA FACTO"/>
    <property type="match status" value="1"/>
</dbReference>
<comment type="similarity">
    <text evidence="1">Belongs to the sigma-70 factor family. ECF subfamily.</text>
</comment>
<evidence type="ECO:0000256" key="3">
    <source>
        <dbReference type="ARBA" id="ARBA00023082"/>
    </source>
</evidence>
<dbReference type="Proteomes" id="UP000612456">
    <property type="component" value="Unassembled WGS sequence"/>
</dbReference>
<keyword evidence="3" id="KW-0731">Sigma factor</keyword>
<evidence type="ECO:0000313" key="8">
    <source>
        <dbReference type="EMBL" id="GGD69984.1"/>
    </source>
</evidence>
<dbReference type="GO" id="GO:0000428">
    <property type="term" value="C:DNA-directed RNA polymerase complex"/>
    <property type="evidence" value="ECO:0007669"/>
    <property type="project" value="UniProtKB-KW"/>
</dbReference>
<dbReference type="InterPro" id="IPR039425">
    <property type="entry name" value="RNA_pol_sigma-70-like"/>
</dbReference>